<dbReference type="EMBL" id="JAJEKE010000015">
    <property type="protein sequence ID" value="MCQ1530816.1"/>
    <property type="molecule type" value="Genomic_DNA"/>
</dbReference>
<organism evidence="1 2">
    <name type="scientific">Lutispora saccharofermentans</name>
    <dbReference type="NCBI Taxonomy" id="3024236"/>
    <lineage>
        <taxon>Bacteria</taxon>
        <taxon>Bacillati</taxon>
        <taxon>Bacillota</taxon>
        <taxon>Clostridia</taxon>
        <taxon>Lutisporales</taxon>
        <taxon>Lutisporaceae</taxon>
        <taxon>Lutispora</taxon>
    </lineage>
</organism>
<protein>
    <submittedName>
        <fullName evidence="1">Uncharacterized protein</fullName>
    </submittedName>
</protein>
<accession>A0ABT1NI14</accession>
<name>A0ABT1NI14_9FIRM</name>
<gene>
    <name evidence="1" type="ORF">LJD61_14840</name>
</gene>
<keyword evidence="2" id="KW-1185">Reference proteome</keyword>
<sequence length="215" mass="25122">MAKKEKSNLRVASDEMSSSEIHSIILRGVLYTLKSIFTSYYVSENIEALMSYINEKKIIDPKEYKRLLAEAKDFYPVILCALFIAPIKNATKKYKLKNLAKDKKDELFKELHKIFMDFFTDWLCNVELDPLLYYRIGLSYNKRFNIGLYIKKQNSYYLTELENQILNGQILDILCIYLIEEVAIQLGIAGLDYIDYYNIVNCSINNESLQDSIII</sequence>
<proteinExistence type="predicted"/>
<evidence type="ECO:0000313" key="1">
    <source>
        <dbReference type="EMBL" id="MCQ1530816.1"/>
    </source>
</evidence>
<reference evidence="1 2" key="1">
    <citation type="submission" date="2021-10" db="EMBL/GenBank/DDBJ databases">
        <title>Lutispora strain m25 sp. nov., a thermophilic, non-spore-forming bacterium isolated from a lab-scale methanogenic bioreactor digesting anaerobic sludge.</title>
        <authorList>
            <person name="El Houari A."/>
            <person name="Mcdonald J."/>
        </authorList>
    </citation>
    <scope>NUCLEOTIDE SEQUENCE [LARGE SCALE GENOMIC DNA]</scope>
    <source>
        <strain evidence="2">m25</strain>
    </source>
</reference>
<dbReference type="RefSeq" id="WP_255228338.1">
    <property type="nucleotide sequence ID" value="NZ_JAJEKE010000015.1"/>
</dbReference>
<dbReference type="Proteomes" id="UP001651880">
    <property type="component" value="Unassembled WGS sequence"/>
</dbReference>
<evidence type="ECO:0000313" key="2">
    <source>
        <dbReference type="Proteomes" id="UP001651880"/>
    </source>
</evidence>
<comment type="caution">
    <text evidence="1">The sequence shown here is derived from an EMBL/GenBank/DDBJ whole genome shotgun (WGS) entry which is preliminary data.</text>
</comment>